<evidence type="ECO:0000313" key="2">
    <source>
        <dbReference type="Proteomes" id="UP000006692"/>
    </source>
</evidence>
<dbReference type="EMBL" id="CP002585">
    <property type="protein sequence ID" value="AEA71717.1"/>
    <property type="molecule type" value="Genomic_DNA"/>
</dbReference>
<organism evidence="1 2">
    <name type="scientific">Pseudomonas brassicacearum (strain NFM421)</name>
    <dbReference type="NCBI Taxonomy" id="994484"/>
    <lineage>
        <taxon>Bacteria</taxon>
        <taxon>Pseudomonadati</taxon>
        <taxon>Pseudomonadota</taxon>
        <taxon>Gammaproteobacteria</taxon>
        <taxon>Pseudomonadales</taxon>
        <taxon>Pseudomonadaceae</taxon>
        <taxon>Pseudomonas</taxon>
    </lineage>
</organism>
<dbReference type="AlphaFoldDB" id="F2K5Z0"/>
<dbReference type="Proteomes" id="UP000006692">
    <property type="component" value="Chromosome"/>
</dbReference>
<name>F2K5Z0_PSEBN</name>
<protein>
    <submittedName>
        <fullName evidence="1">Uncharacterized protein</fullName>
    </submittedName>
</protein>
<proteinExistence type="predicted"/>
<dbReference type="HOGENOM" id="CLU_2247728_0_0_6"/>
<sequence>MEVQPGWLCAGGQGVCRLVEGVSQATESVLTRLAVEHSDLCGEGVLWEQSLLAKQSTRFLKDRIASIAGKPCSHKKFHDYRYGVRLEKVYFFISAEHAALYASC</sequence>
<gene>
    <name evidence="1" type="ORF">PSEBR_cmegl94</name>
</gene>
<reference key="2">
    <citation type="submission" date="2011-03" db="EMBL/GenBank/DDBJ databases">
        <title>Complete Genome Sequence of a beneficial plant roots-associated bacterium Pseudomonas brassicacearum.</title>
        <authorList>
            <person name="Ortet P."/>
            <person name="Barakat M."/>
            <person name="Lalaouna D."/>
            <person name="Fochesato S."/>
            <person name="Barbe V."/>
            <person name="Santaella C."/>
            <person name="Heulin T."/>
            <person name="Achouak W."/>
        </authorList>
    </citation>
    <scope>NUCLEOTIDE SEQUENCE</scope>
    <source>
        <strain>NFM421</strain>
    </source>
</reference>
<accession>F2K5Z0</accession>
<reference evidence="1 2" key="1">
    <citation type="journal article" date="2011" name="J. Bacteriol.">
        <title>Complete genome sequence of a beneficial plant root-associated bacterium, Pseudomonas brassicacearum.</title>
        <authorList>
            <person name="Ortet P."/>
            <person name="Barakat M."/>
            <person name="Lalaouna D."/>
            <person name="Fochesato S."/>
            <person name="Barbe V."/>
            <person name="Vacherie B."/>
            <person name="Santaella C."/>
            <person name="Heulin T."/>
            <person name="Achouak W."/>
        </authorList>
    </citation>
    <scope>NUCLEOTIDE SEQUENCE [LARGE SCALE GENOMIC DNA]</scope>
    <source>
        <strain evidence="1 2">NFM421</strain>
    </source>
</reference>
<dbReference type="STRING" id="994484.PSEBR_cmegl94"/>
<evidence type="ECO:0000313" key="1">
    <source>
        <dbReference type="EMBL" id="AEA71717.1"/>
    </source>
</evidence>
<dbReference type="KEGG" id="pba:PSEBR_cmegl94"/>